<keyword evidence="2" id="KW-1185">Reference proteome</keyword>
<dbReference type="AlphaFoldDB" id="A0A1D8P6C5"/>
<evidence type="ECO:0008006" key="3">
    <source>
        <dbReference type="Google" id="ProtNLM"/>
    </source>
</evidence>
<proteinExistence type="predicted"/>
<dbReference type="Proteomes" id="UP000176050">
    <property type="component" value="Chromosome"/>
</dbReference>
<dbReference type="STRING" id="1850246.LPB138_05245"/>
<evidence type="ECO:0000313" key="2">
    <source>
        <dbReference type="Proteomes" id="UP000176050"/>
    </source>
</evidence>
<organism evidence="1 2">
    <name type="scientific">Urechidicola croceus</name>
    <dbReference type="NCBI Taxonomy" id="1850246"/>
    <lineage>
        <taxon>Bacteria</taxon>
        <taxon>Pseudomonadati</taxon>
        <taxon>Bacteroidota</taxon>
        <taxon>Flavobacteriia</taxon>
        <taxon>Flavobacteriales</taxon>
        <taxon>Flavobacteriaceae</taxon>
        <taxon>Urechidicola</taxon>
    </lineage>
</organism>
<accession>A0A1D8P6C5</accession>
<dbReference type="KEGG" id="lul:LPB138_05245"/>
<dbReference type="OrthoDB" id="1121927at2"/>
<reference evidence="1 2" key="1">
    <citation type="submission" date="2016-10" db="EMBL/GenBank/DDBJ databases">
        <title>Lutibacter sp. LPB0138, isolated from marine gastropod.</title>
        <authorList>
            <person name="Kim E."/>
            <person name="Yi H."/>
        </authorList>
    </citation>
    <scope>NUCLEOTIDE SEQUENCE [LARGE SCALE GENOMIC DNA]</scope>
    <source>
        <strain evidence="1 2">LPB0138</strain>
    </source>
</reference>
<sequence>MKLRITLLLLIAIVFTSCNKDENKKRGRFDFSKVKTELNLTPVQAEKFDAIIATHQKIREESFAAAKEGGKMDRSAMMNKMQDLMKVQNEEVLTILNQEQTKIYNAFAKKMARFGKSGYTDEFVTELNTKLELNEQQSKMLTAVNKAFEKSYSNAHDYYHGNADAAKEYWNKFDEERQNALKQVFSEEQFTKYLELAKEHAFQGEHGGK</sequence>
<evidence type="ECO:0000313" key="1">
    <source>
        <dbReference type="EMBL" id="AOW20121.1"/>
    </source>
</evidence>
<dbReference type="PROSITE" id="PS51257">
    <property type="entry name" value="PROKAR_LIPOPROTEIN"/>
    <property type="match status" value="1"/>
</dbReference>
<protein>
    <recommendedName>
        <fullName evidence="3">Lipoprotein</fullName>
    </recommendedName>
</protein>
<name>A0A1D8P6C5_9FLAO</name>
<dbReference type="EMBL" id="CP017478">
    <property type="protein sequence ID" value="AOW20121.1"/>
    <property type="molecule type" value="Genomic_DNA"/>
</dbReference>
<dbReference type="RefSeq" id="WP_070236260.1">
    <property type="nucleotide sequence ID" value="NZ_CP017478.1"/>
</dbReference>
<gene>
    <name evidence="1" type="ORF">LPB138_05245</name>
</gene>